<dbReference type="SUPFAM" id="SSF56436">
    <property type="entry name" value="C-type lectin-like"/>
    <property type="match status" value="2"/>
</dbReference>
<reference evidence="2" key="1">
    <citation type="submission" date="2022-11" db="UniProtKB">
        <authorList>
            <consortium name="WormBaseParasite"/>
        </authorList>
    </citation>
    <scope>IDENTIFICATION</scope>
</reference>
<evidence type="ECO:0000313" key="1">
    <source>
        <dbReference type="Proteomes" id="UP000887566"/>
    </source>
</evidence>
<proteinExistence type="predicted"/>
<dbReference type="InterPro" id="IPR016187">
    <property type="entry name" value="CTDL_fold"/>
</dbReference>
<dbReference type="InterPro" id="IPR016186">
    <property type="entry name" value="C-type_lectin-like/link_sf"/>
</dbReference>
<name>A0A914UIC0_9BILA</name>
<dbReference type="Proteomes" id="UP000887566">
    <property type="component" value="Unplaced"/>
</dbReference>
<dbReference type="Gene3D" id="3.10.100.10">
    <property type="entry name" value="Mannose-Binding Protein A, subunit A"/>
    <property type="match status" value="2"/>
</dbReference>
<organism evidence="1 2">
    <name type="scientific">Plectus sambesii</name>
    <dbReference type="NCBI Taxonomy" id="2011161"/>
    <lineage>
        <taxon>Eukaryota</taxon>
        <taxon>Metazoa</taxon>
        <taxon>Ecdysozoa</taxon>
        <taxon>Nematoda</taxon>
        <taxon>Chromadorea</taxon>
        <taxon>Plectida</taxon>
        <taxon>Plectina</taxon>
        <taxon>Plectoidea</taxon>
        <taxon>Plectidae</taxon>
        <taxon>Plectus</taxon>
    </lineage>
</organism>
<dbReference type="CDD" id="cd00037">
    <property type="entry name" value="CLECT"/>
    <property type="match status" value="1"/>
</dbReference>
<evidence type="ECO:0000313" key="2">
    <source>
        <dbReference type="WBParaSite" id="PSAMB.scaffold10279size4197.g33177.t1"/>
    </source>
</evidence>
<keyword evidence="1" id="KW-1185">Reference proteome</keyword>
<protein>
    <submittedName>
        <fullName evidence="2">C-type lectin domain-containing protein</fullName>
    </submittedName>
</protein>
<sequence>MVKTAVKAEVAKGKCNHYLGYSGHLVHIRNVVVLAAVKQLISTYGTSTDYIWTGMEPINASAAVTANNWANYYRNGTSVSPTYLPWAPSNPAAINRAYYQPSSDRIFAQSGYPTYYYICEYEEALKQPVTDLEKRCVNLTSPLVASFVNDDCYVLHPETKYYSDAKVACNDLSGYNGHLAHPRTMGDLRVANGLLLATGVTFARLGIEHTNTSSTDMTSGWYLTTPRNQSELATFLPWMPSTPLPVRHTLAKLWHQQQRLEEEAQCQNLITTASATSPIIIIG</sequence>
<dbReference type="AlphaFoldDB" id="A0A914UIC0"/>
<dbReference type="WBParaSite" id="PSAMB.scaffold10279size4197.g33177.t1">
    <property type="protein sequence ID" value="PSAMB.scaffold10279size4197.g33177.t1"/>
    <property type="gene ID" value="PSAMB.scaffold10279size4197.g33177"/>
</dbReference>
<accession>A0A914UIC0</accession>